<dbReference type="RefSeq" id="XP_041157429.1">
    <property type="nucleotide sequence ID" value="XM_041307044.1"/>
</dbReference>
<proteinExistence type="predicted"/>
<evidence type="ECO:0000313" key="3">
    <source>
        <dbReference type="Proteomes" id="UP000719766"/>
    </source>
</evidence>
<sequence length="131" mass="14034">MAPSISRPTTASSPNSEFLPSSKALATTTTSISTAVSGKIPPPRHPSLLRKPNPKLVPALKQVVQTPESPPTSMLELDNDDNGNDDDEEGRVGADSSFDCVFNADADALVATTRQYDWCGRWHAVSVLEKI</sequence>
<dbReference type="EMBL" id="JABBWE010000050">
    <property type="protein sequence ID" value="KAG1790461.1"/>
    <property type="molecule type" value="Genomic_DNA"/>
</dbReference>
<organism evidence="2 3">
    <name type="scientific">Suillus plorans</name>
    <dbReference type="NCBI Taxonomy" id="116603"/>
    <lineage>
        <taxon>Eukaryota</taxon>
        <taxon>Fungi</taxon>
        <taxon>Dikarya</taxon>
        <taxon>Basidiomycota</taxon>
        <taxon>Agaricomycotina</taxon>
        <taxon>Agaricomycetes</taxon>
        <taxon>Agaricomycetidae</taxon>
        <taxon>Boletales</taxon>
        <taxon>Suillineae</taxon>
        <taxon>Suillaceae</taxon>
        <taxon>Suillus</taxon>
    </lineage>
</organism>
<protein>
    <submittedName>
        <fullName evidence="2">Uncharacterized protein</fullName>
    </submittedName>
</protein>
<dbReference type="GeneID" id="64600808"/>
<feature type="compositionally biased region" description="Polar residues" evidence="1">
    <location>
        <begin position="1"/>
        <end position="19"/>
    </location>
</feature>
<feature type="region of interest" description="Disordered" evidence="1">
    <location>
        <begin position="1"/>
        <end position="95"/>
    </location>
</feature>
<accession>A0A9P7DFG8</accession>
<name>A0A9P7DFG8_9AGAM</name>
<reference evidence="2" key="1">
    <citation type="journal article" date="2020" name="New Phytol.">
        <title>Comparative genomics reveals dynamic genome evolution in host specialist ectomycorrhizal fungi.</title>
        <authorList>
            <person name="Lofgren L.A."/>
            <person name="Nguyen N.H."/>
            <person name="Vilgalys R."/>
            <person name="Ruytinx J."/>
            <person name="Liao H.L."/>
            <person name="Branco S."/>
            <person name="Kuo A."/>
            <person name="LaButti K."/>
            <person name="Lipzen A."/>
            <person name="Andreopoulos W."/>
            <person name="Pangilinan J."/>
            <person name="Riley R."/>
            <person name="Hundley H."/>
            <person name="Na H."/>
            <person name="Barry K."/>
            <person name="Grigoriev I.V."/>
            <person name="Stajich J.E."/>
            <person name="Kennedy P.G."/>
        </authorList>
    </citation>
    <scope>NUCLEOTIDE SEQUENCE</scope>
    <source>
        <strain evidence="2">S12</strain>
    </source>
</reference>
<feature type="compositionally biased region" description="Acidic residues" evidence="1">
    <location>
        <begin position="77"/>
        <end position="89"/>
    </location>
</feature>
<dbReference type="AlphaFoldDB" id="A0A9P7DFG8"/>
<dbReference type="Proteomes" id="UP000719766">
    <property type="component" value="Unassembled WGS sequence"/>
</dbReference>
<comment type="caution">
    <text evidence="2">The sequence shown here is derived from an EMBL/GenBank/DDBJ whole genome shotgun (WGS) entry which is preliminary data.</text>
</comment>
<evidence type="ECO:0000313" key="2">
    <source>
        <dbReference type="EMBL" id="KAG1790461.1"/>
    </source>
</evidence>
<keyword evidence="3" id="KW-1185">Reference proteome</keyword>
<feature type="compositionally biased region" description="Low complexity" evidence="1">
    <location>
        <begin position="21"/>
        <end position="37"/>
    </location>
</feature>
<evidence type="ECO:0000256" key="1">
    <source>
        <dbReference type="SAM" id="MobiDB-lite"/>
    </source>
</evidence>
<gene>
    <name evidence="2" type="ORF">HD556DRAFT_1446189</name>
</gene>